<reference evidence="2 3" key="1">
    <citation type="journal article" date="2014" name="Nat. Commun.">
        <title>Molecular traces of alternative social organization in a termite genome.</title>
        <authorList>
            <person name="Terrapon N."/>
            <person name="Li C."/>
            <person name="Robertson H.M."/>
            <person name="Ji L."/>
            <person name="Meng X."/>
            <person name="Booth W."/>
            <person name="Chen Z."/>
            <person name="Childers C.P."/>
            <person name="Glastad K.M."/>
            <person name="Gokhale K."/>
            <person name="Gowin J."/>
            <person name="Gronenberg W."/>
            <person name="Hermansen R.A."/>
            <person name="Hu H."/>
            <person name="Hunt B.G."/>
            <person name="Huylmans A.K."/>
            <person name="Khalil S.M."/>
            <person name="Mitchell R.D."/>
            <person name="Munoz-Torres M.C."/>
            <person name="Mustard J.A."/>
            <person name="Pan H."/>
            <person name="Reese J.T."/>
            <person name="Scharf M.E."/>
            <person name="Sun F."/>
            <person name="Vogel H."/>
            <person name="Xiao J."/>
            <person name="Yang W."/>
            <person name="Yang Z."/>
            <person name="Yang Z."/>
            <person name="Zhou J."/>
            <person name="Zhu J."/>
            <person name="Brent C.S."/>
            <person name="Elsik C.G."/>
            <person name="Goodisman M.A."/>
            <person name="Liberles D.A."/>
            <person name="Roe R.M."/>
            <person name="Vargo E.L."/>
            <person name="Vilcinskas A."/>
            <person name="Wang J."/>
            <person name="Bornberg-Bauer E."/>
            <person name="Korb J."/>
            <person name="Zhang G."/>
            <person name="Liebig J."/>
        </authorList>
    </citation>
    <scope>NUCLEOTIDE SEQUENCE [LARGE SCALE GENOMIC DNA]</scope>
    <source>
        <tissue evidence="2">Whole organism</tissue>
    </source>
</reference>
<organism evidence="2 3">
    <name type="scientific">Zootermopsis nevadensis</name>
    <name type="common">Dampwood termite</name>
    <dbReference type="NCBI Taxonomy" id="136037"/>
    <lineage>
        <taxon>Eukaryota</taxon>
        <taxon>Metazoa</taxon>
        <taxon>Ecdysozoa</taxon>
        <taxon>Arthropoda</taxon>
        <taxon>Hexapoda</taxon>
        <taxon>Insecta</taxon>
        <taxon>Pterygota</taxon>
        <taxon>Neoptera</taxon>
        <taxon>Polyneoptera</taxon>
        <taxon>Dictyoptera</taxon>
        <taxon>Blattodea</taxon>
        <taxon>Blattoidea</taxon>
        <taxon>Termitoidae</taxon>
        <taxon>Termopsidae</taxon>
        <taxon>Zootermopsis</taxon>
    </lineage>
</organism>
<dbReference type="AlphaFoldDB" id="A0A067RDN5"/>
<feature type="compositionally biased region" description="Polar residues" evidence="1">
    <location>
        <begin position="259"/>
        <end position="270"/>
    </location>
</feature>
<evidence type="ECO:0000256" key="1">
    <source>
        <dbReference type="SAM" id="MobiDB-lite"/>
    </source>
</evidence>
<sequence>MNRKIDVSGNHTFSEVLQANDITNVHANTGGAPATFSVYYDHKTGTVDIRMKVASQEQTAKRLKDTCDHKPITGLGKCEYLPRTGSSVVDEPSSYCQFVPLDISTPHRNGSKDSTHGSEDMPLHVRKNYFLKRHHESGDVMVEGGDNVTPIGQTLGEYRKSYTTAVQDHSEWQPRSTISSLISNSAREDIVDEASISAAQRVENPAADIPDTRPQERPNLVIPQNEVASASDVRRVDEYFQPITRTPTTLEIDEDRQQTNEINDSGNTDGPLNLSRRNSEVMRQKLLECVSSLFGDTYDKDLMENAISNMIDIGQSSQDRDWPALI</sequence>
<dbReference type="Proteomes" id="UP000027135">
    <property type="component" value="Unassembled WGS sequence"/>
</dbReference>
<evidence type="ECO:0000313" key="2">
    <source>
        <dbReference type="EMBL" id="KDR21882.1"/>
    </source>
</evidence>
<evidence type="ECO:0000313" key="3">
    <source>
        <dbReference type="Proteomes" id="UP000027135"/>
    </source>
</evidence>
<name>A0A067RDN5_ZOONE</name>
<dbReference type="EMBL" id="KK852531">
    <property type="protein sequence ID" value="KDR21882.1"/>
    <property type="molecule type" value="Genomic_DNA"/>
</dbReference>
<protein>
    <submittedName>
        <fullName evidence="2">Uncharacterized protein</fullName>
    </submittedName>
</protein>
<keyword evidence="3" id="KW-1185">Reference proteome</keyword>
<feature type="region of interest" description="Disordered" evidence="1">
    <location>
        <begin position="255"/>
        <end position="275"/>
    </location>
</feature>
<accession>A0A067RDN5</accession>
<proteinExistence type="predicted"/>
<dbReference type="InParanoid" id="A0A067RDN5"/>
<gene>
    <name evidence="2" type="ORF">L798_00382</name>
</gene>